<dbReference type="Gene3D" id="3.10.450.50">
    <property type="match status" value="1"/>
</dbReference>
<organism evidence="6 7">
    <name type="scientific">Lactuca virosa</name>
    <dbReference type="NCBI Taxonomy" id="75947"/>
    <lineage>
        <taxon>Eukaryota</taxon>
        <taxon>Viridiplantae</taxon>
        <taxon>Streptophyta</taxon>
        <taxon>Embryophyta</taxon>
        <taxon>Tracheophyta</taxon>
        <taxon>Spermatophyta</taxon>
        <taxon>Magnoliopsida</taxon>
        <taxon>eudicotyledons</taxon>
        <taxon>Gunneridae</taxon>
        <taxon>Pentapetalae</taxon>
        <taxon>asterids</taxon>
        <taxon>campanulids</taxon>
        <taxon>Asterales</taxon>
        <taxon>Asteraceae</taxon>
        <taxon>Cichorioideae</taxon>
        <taxon>Cichorieae</taxon>
        <taxon>Lactucinae</taxon>
        <taxon>Lactuca</taxon>
    </lineage>
</organism>
<feature type="region of interest" description="Disordered" evidence="3">
    <location>
        <begin position="507"/>
        <end position="537"/>
    </location>
</feature>
<proteinExistence type="predicted"/>
<evidence type="ECO:0008006" key="8">
    <source>
        <dbReference type="Google" id="ProtNLM"/>
    </source>
</evidence>
<evidence type="ECO:0000256" key="3">
    <source>
        <dbReference type="SAM" id="MobiDB-lite"/>
    </source>
</evidence>
<dbReference type="PANTHER" id="PTHR10693:SF75">
    <property type="entry name" value="NUCLEAR TRANSPORT FACTOR 2"/>
    <property type="match status" value="1"/>
</dbReference>
<sequence>MPMPHSFLNFLFLRGGEFSTLNDCCRWLNYGGNCASKDVVLLDLPALTVTQPGGTIDTVVAPPPKSANPRLDSEHHKTLKEKSQNLCSVLSSLLLCPLPSIRNKTPQRSHSYTNAPFFLSVLRGPNQMATQAANPAAVLPSAQVVGNAFVEQYYHILHQSPELVHKFYQDSSILNRPDRNGLMSSVTTMQAIDEKIQSLDYKNFKAEIKTADAQDSYQSGVIVLVTGCLTGKDNIKRKFAQTFFLAPQEKGYFVQNDVFRYVEESASSETTFAPVEDIVDTAPADLAIPNADSTHVSDNQTLDPTTNSASNDLNNGPEVCDPEDNEGSESGLEDEHEPASVQTSLNETSHLQKTDSSSAQEEKKSYASIVRVNKVGGGAAQTSGLRWAPAANTDQHKPRPAKPSPEPETTSLPVVVNAPESSKVYDDVEGHSIYVRNLPMNASVAQLEEEFKKFGPIKSNGIQVRSNKQQGFCFGFVEFESLDSMHSAIKAPSITIGNRQVVVEEKRTTTRVGGGGGRGRYQGGGGGGGRGGGGFRGRGGYYGGRSFGRNEFRYQGEFTNRPKGPTGRNSEVYQRVDQNGGGGGGRYAHHQPNKYTESAQ</sequence>
<dbReference type="GO" id="GO:0005829">
    <property type="term" value="C:cytosol"/>
    <property type="evidence" value="ECO:0007669"/>
    <property type="project" value="TreeGrafter"/>
</dbReference>
<dbReference type="SMART" id="SM00360">
    <property type="entry name" value="RRM"/>
    <property type="match status" value="1"/>
</dbReference>
<dbReference type="InterPro" id="IPR000504">
    <property type="entry name" value="RRM_dom"/>
</dbReference>
<evidence type="ECO:0000313" key="7">
    <source>
        <dbReference type="Proteomes" id="UP001157418"/>
    </source>
</evidence>
<dbReference type="CDD" id="cd00590">
    <property type="entry name" value="RRM_SF"/>
    <property type="match status" value="1"/>
</dbReference>
<gene>
    <name evidence="6" type="ORF">LVIROSA_LOCUS15224</name>
</gene>
<dbReference type="Gene3D" id="3.30.70.330">
    <property type="match status" value="1"/>
</dbReference>
<dbReference type="InterPro" id="IPR012677">
    <property type="entry name" value="Nucleotide-bd_a/b_plait_sf"/>
</dbReference>
<dbReference type="SUPFAM" id="SSF54928">
    <property type="entry name" value="RNA-binding domain, RBD"/>
    <property type="match status" value="1"/>
</dbReference>
<evidence type="ECO:0000259" key="5">
    <source>
        <dbReference type="PROSITE" id="PS50177"/>
    </source>
</evidence>
<dbReference type="GO" id="GO:1990904">
    <property type="term" value="C:ribonucleoprotein complex"/>
    <property type="evidence" value="ECO:0007669"/>
    <property type="project" value="TreeGrafter"/>
</dbReference>
<dbReference type="Pfam" id="PF02136">
    <property type="entry name" value="NTF2"/>
    <property type="match status" value="1"/>
</dbReference>
<evidence type="ECO:0000259" key="4">
    <source>
        <dbReference type="PROSITE" id="PS50102"/>
    </source>
</evidence>
<dbReference type="InterPro" id="IPR035979">
    <property type="entry name" value="RBD_domain_sf"/>
</dbReference>
<comment type="caution">
    <text evidence="6">The sequence shown here is derived from an EMBL/GenBank/DDBJ whole genome shotgun (WGS) entry which is preliminary data.</text>
</comment>
<dbReference type="GO" id="GO:0003729">
    <property type="term" value="F:mRNA binding"/>
    <property type="evidence" value="ECO:0007669"/>
    <property type="project" value="TreeGrafter"/>
</dbReference>
<evidence type="ECO:0000256" key="2">
    <source>
        <dbReference type="PROSITE-ProRule" id="PRU00176"/>
    </source>
</evidence>
<evidence type="ECO:0000313" key="6">
    <source>
        <dbReference type="EMBL" id="CAH1428279.1"/>
    </source>
</evidence>
<evidence type="ECO:0000256" key="1">
    <source>
        <dbReference type="ARBA" id="ARBA00022884"/>
    </source>
</evidence>
<dbReference type="InterPro" id="IPR002075">
    <property type="entry name" value="NTF2_dom"/>
</dbReference>
<protein>
    <recommendedName>
        <fullName evidence="8">NTF2 domain-containing protein</fullName>
    </recommendedName>
</protein>
<dbReference type="InterPro" id="IPR032710">
    <property type="entry name" value="NTF2-like_dom_sf"/>
</dbReference>
<dbReference type="InterPro" id="IPR039539">
    <property type="entry name" value="Ras_GTPase_bind_prot"/>
</dbReference>
<dbReference type="PROSITE" id="PS50177">
    <property type="entry name" value="NTF2_DOMAIN"/>
    <property type="match status" value="1"/>
</dbReference>
<accession>A0AAU9MQ54</accession>
<dbReference type="EMBL" id="CAKMRJ010002223">
    <property type="protein sequence ID" value="CAH1428279.1"/>
    <property type="molecule type" value="Genomic_DNA"/>
</dbReference>
<keyword evidence="7" id="KW-1185">Reference proteome</keyword>
<dbReference type="PROSITE" id="PS50102">
    <property type="entry name" value="RRM"/>
    <property type="match status" value="1"/>
</dbReference>
<dbReference type="SUPFAM" id="SSF54427">
    <property type="entry name" value="NTF2-like"/>
    <property type="match status" value="1"/>
</dbReference>
<name>A0AAU9MQ54_9ASTR</name>
<feature type="compositionally biased region" description="Acidic residues" evidence="3">
    <location>
        <begin position="320"/>
        <end position="336"/>
    </location>
</feature>
<feature type="region of interest" description="Disordered" evidence="3">
    <location>
        <begin position="380"/>
        <end position="413"/>
    </location>
</feature>
<keyword evidence="1 2" id="KW-0694">RNA-binding</keyword>
<feature type="compositionally biased region" description="Gly residues" evidence="3">
    <location>
        <begin position="512"/>
        <end position="537"/>
    </location>
</feature>
<feature type="region of interest" description="Disordered" evidence="3">
    <location>
        <begin position="55"/>
        <end position="76"/>
    </location>
</feature>
<dbReference type="AlphaFoldDB" id="A0AAU9MQ54"/>
<dbReference type="Proteomes" id="UP001157418">
    <property type="component" value="Unassembled WGS sequence"/>
</dbReference>
<dbReference type="FunFam" id="3.10.450.50:FF:000003">
    <property type="entry name" value="Nuclear transport factor 2 family protein"/>
    <property type="match status" value="1"/>
</dbReference>
<reference evidence="6 7" key="1">
    <citation type="submission" date="2022-01" db="EMBL/GenBank/DDBJ databases">
        <authorList>
            <person name="Xiong W."/>
            <person name="Schranz E."/>
        </authorList>
    </citation>
    <scope>NUCLEOTIDE SEQUENCE [LARGE SCALE GENOMIC DNA]</scope>
</reference>
<dbReference type="CDD" id="cd00780">
    <property type="entry name" value="NTF2"/>
    <property type="match status" value="1"/>
</dbReference>
<feature type="domain" description="NTF2" evidence="5">
    <location>
        <begin position="145"/>
        <end position="261"/>
    </location>
</feature>
<dbReference type="InterPro" id="IPR018222">
    <property type="entry name" value="Nuclear_transport_factor_2_euk"/>
</dbReference>
<dbReference type="PANTHER" id="PTHR10693">
    <property type="entry name" value="RAS GTPASE-ACTIVATING PROTEIN-BINDING PROTEIN"/>
    <property type="match status" value="1"/>
</dbReference>
<feature type="region of interest" description="Disordered" evidence="3">
    <location>
        <begin position="289"/>
        <end position="364"/>
    </location>
</feature>
<feature type="compositionally biased region" description="Polar residues" evidence="3">
    <location>
        <begin position="291"/>
        <end position="314"/>
    </location>
</feature>
<dbReference type="Pfam" id="PF00076">
    <property type="entry name" value="RRM_1"/>
    <property type="match status" value="1"/>
</dbReference>
<feature type="compositionally biased region" description="Polar residues" evidence="3">
    <location>
        <begin position="340"/>
        <end position="359"/>
    </location>
</feature>
<feature type="region of interest" description="Disordered" evidence="3">
    <location>
        <begin position="556"/>
        <end position="600"/>
    </location>
</feature>
<feature type="domain" description="RRM" evidence="4">
    <location>
        <begin position="431"/>
        <end position="508"/>
    </location>
</feature>